<dbReference type="InterPro" id="IPR036864">
    <property type="entry name" value="Zn2-C6_fun-type_DNA-bd_sf"/>
</dbReference>
<feature type="region of interest" description="Disordered" evidence="5">
    <location>
        <begin position="267"/>
        <end position="286"/>
    </location>
</feature>
<dbReference type="OMA" id="FPIDEMF"/>
<dbReference type="Pfam" id="PF00172">
    <property type="entry name" value="Zn_clus"/>
    <property type="match status" value="1"/>
</dbReference>
<dbReference type="SUPFAM" id="SSF57701">
    <property type="entry name" value="Zn2/Cys6 DNA-binding domain"/>
    <property type="match status" value="1"/>
</dbReference>
<evidence type="ECO:0000256" key="5">
    <source>
        <dbReference type="SAM" id="MobiDB-lite"/>
    </source>
</evidence>
<protein>
    <recommendedName>
        <fullName evidence="6">Zn(2)-C6 fungal-type domain-containing protein</fullName>
    </recommendedName>
</protein>
<dbReference type="PROSITE" id="PS00463">
    <property type="entry name" value="ZN2_CY6_FUNGAL_1"/>
    <property type="match status" value="1"/>
</dbReference>
<reference evidence="8" key="1">
    <citation type="journal article" date="2016" name="Genome Announc.">
        <title>Draft genome sequence of Aspergillus niger strain An76.</title>
        <authorList>
            <person name="Gong W."/>
            <person name="Cheng Z."/>
            <person name="Zhang H."/>
            <person name="Liu L."/>
            <person name="Gao P."/>
            <person name="Wang L."/>
        </authorList>
    </citation>
    <scope>NUCLEOTIDE SEQUENCE [LARGE SCALE GENOMIC DNA]</scope>
    <source>
        <strain evidence="8">An76</strain>
    </source>
</reference>
<dbReference type="GO" id="GO:0003677">
    <property type="term" value="F:DNA binding"/>
    <property type="evidence" value="ECO:0007669"/>
    <property type="project" value="UniProtKB-KW"/>
</dbReference>
<accession>A0A100IS72</accession>
<dbReference type="GO" id="GO:0009893">
    <property type="term" value="P:positive regulation of metabolic process"/>
    <property type="evidence" value="ECO:0007669"/>
    <property type="project" value="UniProtKB-ARBA"/>
</dbReference>
<dbReference type="CDD" id="cd00067">
    <property type="entry name" value="GAL4"/>
    <property type="match status" value="1"/>
</dbReference>
<dbReference type="EMBL" id="BCMY01000020">
    <property type="protein sequence ID" value="GAQ46362.1"/>
    <property type="molecule type" value="Genomic_DNA"/>
</dbReference>
<dbReference type="VEuPathDB" id="FungiDB:An07g00050"/>
<keyword evidence="2" id="KW-0238">DNA-binding</keyword>
<dbReference type="PROSITE" id="PS50048">
    <property type="entry name" value="ZN2_CY6_FUNGAL_2"/>
    <property type="match status" value="1"/>
</dbReference>
<dbReference type="Gene3D" id="4.10.240.10">
    <property type="entry name" value="Zn(2)-C6 fungal-type DNA-binding domain"/>
    <property type="match status" value="1"/>
</dbReference>
<dbReference type="GO" id="GO:0008270">
    <property type="term" value="F:zinc ion binding"/>
    <property type="evidence" value="ECO:0007669"/>
    <property type="project" value="InterPro"/>
</dbReference>
<dbReference type="GO" id="GO:0000981">
    <property type="term" value="F:DNA-binding transcription factor activity, RNA polymerase II-specific"/>
    <property type="evidence" value="ECO:0007669"/>
    <property type="project" value="InterPro"/>
</dbReference>
<evidence type="ECO:0000256" key="1">
    <source>
        <dbReference type="ARBA" id="ARBA00023015"/>
    </source>
</evidence>
<dbReference type="SMART" id="SM00066">
    <property type="entry name" value="GAL4"/>
    <property type="match status" value="1"/>
</dbReference>
<dbReference type="Proteomes" id="UP000068243">
    <property type="component" value="Unassembled WGS sequence"/>
</dbReference>
<feature type="domain" description="Zn(2)-C6 fungal-type" evidence="6">
    <location>
        <begin position="13"/>
        <end position="45"/>
    </location>
</feature>
<keyword evidence="3" id="KW-0804">Transcription</keyword>
<gene>
    <name evidence="7" type="ORF">ABL_09023</name>
</gene>
<proteinExistence type="predicted"/>
<evidence type="ECO:0000259" key="6">
    <source>
        <dbReference type="PROSITE" id="PS50048"/>
    </source>
</evidence>
<dbReference type="OrthoDB" id="4330117at2759"/>
<evidence type="ECO:0000256" key="2">
    <source>
        <dbReference type="ARBA" id="ARBA00023125"/>
    </source>
</evidence>
<evidence type="ECO:0000256" key="4">
    <source>
        <dbReference type="ARBA" id="ARBA00023242"/>
    </source>
</evidence>
<evidence type="ECO:0000313" key="8">
    <source>
        <dbReference type="Proteomes" id="UP000068243"/>
    </source>
</evidence>
<dbReference type="PaxDb" id="5061-CADANGAP00005176"/>
<dbReference type="VEuPathDB" id="FungiDB:M747DRAFT_374583"/>
<keyword evidence="1" id="KW-0805">Transcription regulation</keyword>
<sequence length="430" mass="46524">MTNLTTTSKIRRACDRCHTQKLRCIRSEHERACVRCARASLVCVFSPPTRHRTSPSEAKRLGCSQALNSALHPTRTGSLWSPDSSTLLELDPSVAPLHPGLPCPKQVGMLDPLPAATCDPFTPVEGFSWDHLLNTSPPMALGDLIPGELALTTTTFSTSTSPLSPSLPLQTPPASRIAPKPHSSPPEPTSIANRTEWLAELARLNVKLLTHSQQIAHRQTRETPRMSSPTSASDHDLDEDRPTFAVDQTFLLSQQFIDLLSQQDAPFATGAPAQSPPPGPPQLPRTLRSLDPASILLVLSSHLRVLESYSQMFAHVQAWQEHGGASLAATGIGLPALNIGAFSLPASSPRLQIAVILQLAEQLLSRLREMVLLPDVAALAATRSLCHEMGASHHSTAMHEVVSITLQAISARELGMTKTITWIKRSLQES</sequence>
<feature type="region of interest" description="Disordered" evidence="5">
    <location>
        <begin position="212"/>
        <end position="239"/>
    </location>
</feature>
<name>A0A100IS72_ASPNG</name>
<comment type="caution">
    <text evidence="7">The sequence shown here is derived from an EMBL/GenBank/DDBJ whole genome shotgun (WGS) entry which is preliminary data.</text>
</comment>
<feature type="compositionally biased region" description="Pro residues" evidence="5">
    <location>
        <begin position="274"/>
        <end position="283"/>
    </location>
</feature>
<feature type="region of interest" description="Disordered" evidence="5">
    <location>
        <begin position="156"/>
        <end position="190"/>
    </location>
</feature>
<evidence type="ECO:0000256" key="3">
    <source>
        <dbReference type="ARBA" id="ARBA00023163"/>
    </source>
</evidence>
<dbReference type="AlphaFoldDB" id="A0A100IS72"/>
<feature type="compositionally biased region" description="Low complexity" evidence="5">
    <location>
        <begin position="156"/>
        <end position="173"/>
    </location>
</feature>
<keyword evidence="4" id="KW-0539">Nucleus</keyword>
<dbReference type="InterPro" id="IPR001138">
    <property type="entry name" value="Zn2Cys6_DnaBD"/>
</dbReference>
<dbReference type="VEuPathDB" id="FungiDB:ATCC64974_43090"/>
<dbReference type="VEuPathDB" id="FungiDB:ASPNIDRAFT2_1173637"/>
<organism evidence="7 8">
    <name type="scientific">Aspergillus niger</name>
    <dbReference type="NCBI Taxonomy" id="5061"/>
    <lineage>
        <taxon>Eukaryota</taxon>
        <taxon>Fungi</taxon>
        <taxon>Dikarya</taxon>
        <taxon>Ascomycota</taxon>
        <taxon>Pezizomycotina</taxon>
        <taxon>Eurotiomycetes</taxon>
        <taxon>Eurotiomycetidae</taxon>
        <taxon>Eurotiales</taxon>
        <taxon>Aspergillaceae</taxon>
        <taxon>Aspergillus</taxon>
        <taxon>Aspergillus subgen. Circumdati</taxon>
    </lineage>
</organism>
<evidence type="ECO:0000313" key="7">
    <source>
        <dbReference type="EMBL" id="GAQ46362.1"/>
    </source>
</evidence>